<gene>
    <name evidence="2" type="ORF">ACAOBT_LOCUS30598</name>
</gene>
<evidence type="ECO:0000313" key="2">
    <source>
        <dbReference type="EMBL" id="CAH2009071.1"/>
    </source>
</evidence>
<comment type="caution">
    <text evidence="2">The sequence shown here is derived from an EMBL/GenBank/DDBJ whole genome shotgun (WGS) entry which is preliminary data.</text>
</comment>
<protein>
    <recommendedName>
        <fullName evidence="4">Ig-like domain-containing protein</fullName>
    </recommendedName>
</protein>
<organism evidence="2 3">
    <name type="scientific">Acanthoscelides obtectus</name>
    <name type="common">Bean weevil</name>
    <name type="synonym">Bruchus obtectus</name>
    <dbReference type="NCBI Taxonomy" id="200917"/>
    <lineage>
        <taxon>Eukaryota</taxon>
        <taxon>Metazoa</taxon>
        <taxon>Ecdysozoa</taxon>
        <taxon>Arthropoda</taxon>
        <taxon>Hexapoda</taxon>
        <taxon>Insecta</taxon>
        <taxon>Pterygota</taxon>
        <taxon>Neoptera</taxon>
        <taxon>Endopterygota</taxon>
        <taxon>Coleoptera</taxon>
        <taxon>Polyphaga</taxon>
        <taxon>Cucujiformia</taxon>
        <taxon>Chrysomeloidea</taxon>
        <taxon>Chrysomelidae</taxon>
        <taxon>Bruchinae</taxon>
        <taxon>Bruchini</taxon>
        <taxon>Acanthoscelides</taxon>
    </lineage>
</organism>
<proteinExistence type="predicted"/>
<name>A0A9P0MAW4_ACAOB</name>
<dbReference type="EMBL" id="CAKOFQ010007851">
    <property type="protein sequence ID" value="CAH2009071.1"/>
    <property type="molecule type" value="Genomic_DNA"/>
</dbReference>
<evidence type="ECO:0008006" key="4">
    <source>
        <dbReference type="Google" id="ProtNLM"/>
    </source>
</evidence>
<reference evidence="2" key="1">
    <citation type="submission" date="2022-03" db="EMBL/GenBank/DDBJ databases">
        <authorList>
            <person name="Sayadi A."/>
        </authorList>
    </citation>
    <scope>NUCLEOTIDE SEQUENCE</scope>
</reference>
<keyword evidence="3" id="KW-1185">Reference proteome</keyword>
<dbReference type="OrthoDB" id="9355041at2759"/>
<accession>A0A9P0MAW4</accession>
<feature type="region of interest" description="Disordered" evidence="1">
    <location>
        <begin position="59"/>
        <end position="87"/>
    </location>
</feature>
<dbReference type="AlphaFoldDB" id="A0A9P0MAW4"/>
<sequence length="158" mass="17707">MKVAFSLSLSHCQQRIALLTYILHPFFRSFAISIADSADASRRQHDVYGAVGLRQLDASRELQHPPGSKSRSTAPTPGKRARNKPYFKEELLREELPNRTLGSASSGKLYVADNEIYIEDGELVNLTCEVQAEPGAKFDWFAVDRNNRTKKLGNALTR</sequence>
<dbReference type="Proteomes" id="UP001152888">
    <property type="component" value="Unassembled WGS sequence"/>
</dbReference>
<evidence type="ECO:0000256" key="1">
    <source>
        <dbReference type="SAM" id="MobiDB-lite"/>
    </source>
</evidence>
<evidence type="ECO:0000313" key="3">
    <source>
        <dbReference type="Proteomes" id="UP001152888"/>
    </source>
</evidence>